<dbReference type="SUPFAM" id="SSF54909">
    <property type="entry name" value="Dimeric alpha+beta barrel"/>
    <property type="match status" value="1"/>
</dbReference>
<keyword evidence="3" id="KW-0408">Iron</keyword>
<organism evidence="4 5">
    <name type="scientific">Flavobacterium cellulosilyticum</name>
    <dbReference type="NCBI Taxonomy" id="2541731"/>
    <lineage>
        <taxon>Bacteria</taxon>
        <taxon>Pseudomonadati</taxon>
        <taxon>Bacteroidota</taxon>
        <taxon>Flavobacteriia</taxon>
        <taxon>Flavobacteriales</taxon>
        <taxon>Flavobacteriaceae</taxon>
        <taxon>Flavobacterium</taxon>
    </lineage>
</organism>
<dbReference type="GO" id="GO:0016491">
    <property type="term" value="F:oxidoreductase activity"/>
    <property type="evidence" value="ECO:0007669"/>
    <property type="project" value="InterPro"/>
</dbReference>
<keyword evidence="2" id="KW-0479">Metal-binding</keyword>
<dbReference type="AlphaFoldDB" id="A0A4R5CD52"/>
<evidence type="ECO:0000256" key="3">
    <source>
        <dbReference type="ARBA" id="ARBA00023004"/>
    </source>
</evidence>
<name>A0A4R5CD52_9FLAO</name>
<dbReference type="GO" id="GO:0020037">
    <property type="term" value="F:heme binding"/>
    <property type="evidence" value="ECO:0007669"/>
    <property type="project" value="InterPro"/>
</dbReference>
<dbReference type="InterPro" id="IPR011008">
    <property type="entry name" value="Dimeric_a/b-barrel"/>
</dbReference>
<dbReference type="Proteomes" id="UP000295479">
    <property type="component" value="Unassembled WGS sequence"/>
</dbReference>
<dbReference type="GO" id="GO:0046872">
    <property type="term" value="F:metal ion binding"/>
    <property type="evidence" value="ECO:0007669"/>
    <property type="project" value="UniProtKB-KW"/>
</dbReference>
<dbReference type="RefSeq" id="WP_132006197.1">
    <property type="nucleotide sequence ID" value="NZ_SMFK01000007.1"/>
</dbReference>
<dbReference type="EMBL" id="SMFK01000007">
    <property type="protein sequence ID" value="TDD96220.1"/>
    <property type="molecule type" value="Genomic_DNA"/>
</dbReference>
<proteinExistence type="predicted"/>
<dbReference type="Pfam" id="PF06778">
    <property type="entry name" value="Chlor_dismutase"/>
    <property type="match status" value="1"/>
</dbReference>
<protein>
    <submittedName>
        <fullName evidence="4">Chlorite dismutase</fullName>
    </submittedName>
</protein>
<dbReference type="Gene3D" id="3.30.70.3420">
    <property type="match status" value="1"/>
</dbReference>
<evidence type="ECO:0000313" key="5">
    <source>
        <dbReference type="Proteomes" id="UP000295479"/>
    </source>
</evidence>
<accession>A0A4R5CD52</accession>
<reference evidence="4 5" key="1">
    <citation type="submission" date="2019-03" db="EMBL/GenBank/DDBJ databases">
        <title>Flavobacterium AR-3-4 sp. nov. isolated from arctic soil.</title>
        <authorList>
            <person name="Chaudhary D.K."/>
        </authorList>
    </citation>
    <scope>NUCLEOTIDE SEQUENCE [LARGE SCALE GENOMIC DNA]</scope>
    <source>
        <strain evidence="4 5">AR-3-4</strain>
    </source>
</reference>
<sequence>MTTTIFDFIGDQSGEWKVTLTATLKGDPISSVSHLTKVSSNLIQTEKGIWTLKGIVSNLRYTEKKDKDKLVSIQENLGRPNATLAAFIPIRKSEAWWNLAQDERRKIMENKSQHTHTGMKYLPAIARKLFHSRDIGEPFNFLTWFKYAPGDADAFEELLYTLRKTEEWTYVDREIDIRLKKKV</sequence>
<comment type="caution">
    <text evidence="4">The sequence shown here is derived from an EMBL/GenBank/DDBJ whole genome shotgun (WGS) entry which is preliminary data.</text>
</comment>
<keyword evidence="1" id="KW-0349">Heme</keyword>
<keyword evidence="5" id="KW-1185">Reference proteome</keyword>
<gene>
    <name evidence="4" type="ORF">E0F76_12045</name>
</gene>
<evidence type="ECO:0000256" key="1">
    <source>
        <dbReference type="ARBA" id="ARBA00022617"/>
    </source>
</evidence>
<evidence type="ECO:0000256" key="2">
    <source>
        <dbReference type="ARBA" id="ARBA00022723"/>
    </source>
</evidence>
<dbReference type="InterPro" id="IPR010644">
    <property type="entry name" value="ChdC/CLD"/>
</dbReference>
<evidence type="ECO:0000313" key="4">
    <source>
        <dbReference type="EMBL" id="TDD96220.1"/>
    </source>
</evidence>
<dbReference type="OrthoDB" id="9782564at2"/>